<accession>A0A8S5QRL6</accession>
<evidence type="ECO:0000313" key="2">
    <source>
        <dbReference type="EMBL" id="DAE21465.1"/>
    </source>
</evidence>
<feature type="transmembrane region" description="Helical" evidence="1">
    <location>
        <begin position="43"/>
        <end position="61"/>
    </location>
</feature>
<evidence type="ECO:0000256" key="1">
    <source>
        <dbReference type="SAM" id="Phobius"/>
    </source>
</evidence>
<organism evidence="2">
    <name type="scientific">Myoviridae sp. ctgXL3</name>
    <dbReference type="NCBI Taxonomy" id="2826681"/>
    <lineage>
        <taxon>Viruses</taxon>
        <taxon>Duplodnaviria</taxon>
        <taxon>Heunggongvirae</taxon>
        <taxon>Uroviricota</taxon>
        <taxon>Caudoviricetes</taxon>
    </lineage>
</organism>
<reference evidence="2" key="1">
    <citation type="journal article" date="2021" name="Proc. Natl. Acad. Sci. U.S.A.">
        <title>A Catalog of Tens of Thousands of Viruses from Human Metagenomes Reveals Hidden Associations with Chronic Diseases.</title>
        <authorList>
            <person name="Tisza M.J."/>
            <person name="Buck C.B."/>
        </authorList>
    </citation>
    <scope>NUCLEOTIDE SEQUENCE</scope>
    <source>
        <strain evidence="2">CtgXL3</strain>
    </source>
</reference>
<proteinExistence type="predicted"/>
<dbReference type="EMBL" id="BK015712">
    <property type="protein sequence ID" value="DAE21465.1"/>
    <property type="molecule type" value="Genomic_DNA"/>
</dbReference>
<keyword evidence="1" id="KW-1133">Transmembrane helix</keyword>
<protein>
    <submittedName>
        <fullName evidence="2">Uncharacterized protein</fullName>
    </submittedName>
</protein>
<sequence>MMKIKISERDIISTNPITNLELIKCGEDFINAVKDRNIVVDKVISTGCVLFTKVCYFAFVLGRKKFLKSHFDTQKDSKF</sequence>
<name>A0A8S5QRL6_9CAUD</name>
<keyword evidence="1" id="KW-0812">Transmembrane</keyword>
<keyword evidence="1" id="KW-0472">Membrane</keyword>